<dbReference type="EC" id="3.1.3.48" evidence="1"/>
<keyword evidence="2" id="KW-1185">Reference proteome</keyword>
<dbReference type="EMBL" id="JANBPG010000944">
    <property type="protein sequence ID" value="KAJ1892731.1"/>
    <property type="molecule type" value="Genomic_DNA"/>
</dbReference>
<dbReference type="Proteomes" id="UP001150581">
    <property type="component" value="Unassembled WGS sequence"/>
</dbReference>
<organism evidence="1 2">
    <name type="scientific">Kickxella alabastrina</name>
    <dbReference type="NCBI Taxonomy" id="61397"/>
    <lineage>
        <taxon>Eukaryota</taxon>
        <taxon>Fungi</taxon>
        <taxon>Fungi incertae sedis</taxon>
        <taxon>Zoopagomycota</taxon>
        <taxon>Kickxellomycotina</taxon>
        <taxon>Kickxellomycetes</taxon>
        <taxon>Kickxellales</taxon>
        <taxon>Kickxellaceae</taxon>
        <taxon>Kickxella</taxon>
    </lineage>
</organism>
<evidence type="ECO:0000313" key="1">
    <source>
        <dbReference type="EMBL" id="KAJ1892731.1"/>
    </source>
</evidence>
<sequence>MNSVASDRFTSSSPSHNNSNNATIINHNIPLSTPSRKASSDQSSGMSPDACNRTPPSNRSTNNRGSCSPIGTLARSMNTSLLLNRVDSKEQQRKQPPPSFDPQAFQSPCRVQVLTRPFGMTGLPNTIKVVKKHAPLMRSGVEPRALGAPESQMMAARKRERQAGEEDSLVGSSTLGGLESPLMKRKRVSEELPGSSVLGRFGSPLMARKRRREESPGAPAAGDFGSPSLLAFWGRGAGAGAGAAGKPCGSAFAGTPMSMSMLRNEAEDENPFGENYISPGAMPRTAPAQTSHQFLMGDESALECTPLMTQSQRIKRPRTDTALPRFSAIQEEDDDFIFNNVPEALPLAVPSRDRSVSNSPSERVQAAYHQLPCMPVDSDTIMRIEANTMVELLSGKYDELYDEKIIVDCRFPYEYHGGHIDGATNAPTQAALEQLLLNRPASDKRVVVVLHCEFSIQRAPTMARHLRSRDREANAHRYPLLNYPEIYVLQGGYCNFFKSREVMCEPRGYVEMKHGAFVEDCSKLMHQFSKQFKRAKSMNDVGLGSRATTMGGGSGRDVKAAFMSPTPMARKSSTVTMPMHEMDTVPGPILTRGSLGFLATLDSNKELLKNRKTMMERERRLVRTQSARPSMKFMDFMQKF</sequence>
<protein>
    <submittedName>
        <fullName evidence="1">M-phase inducer phosphatase</fullName>
        <ecNumber evidence="1">3.1.3.48</ecNumber>
    </submittedName>
</protein>
<keyword evidence="1" id="KW-0378">Hydrolase</keyword>
<name>A0ACC1IKT5_9FUNG</name>
<evidence type="ECO:0000313" key="2">
    <source>
        <dbReference type="Proteomes" id="UP001150581"/>
    </source>
</evidence>
<accession>A0ACC1IKT5</accession>
<reference evidence="1" key="1">
    <citation type="submission" date="2022-07" db="EMBL/GenBank/DDBJ databases">
        <title>Phylogenomic reconstructions and comparative analyses of Kickxellomycotina fungi.</title>
        <authorList>
            <person name="Reynolds N.K."/>
            <person name="Stajich J.E."/>
            <person name="Barry K."/>
            <person name="Grigoriev I.V."/>
            <person name="Crous P."/>
            <person name="Smith M.E."/>
        </authorList>
    </citation>
    <scope>NUCLEOTIDE SEQUENCE</scope>
    <source>
        <strain evidence="1">Benny 63K</strain>
    </source>
</reference>
<gene>
    <name evidence="1" type="primary">MIH1_1</name>
    <name evidence="1" type="ORF">LPJ66_006170</name>
</gene>
<comment type="caution">
    <text evidence="1">The sequence shown here is derived from an EMBL/GenBank/DDBJ whole genome shotgun (WGS) entry which is preliminary data.</text>
</comment>
<proteinExistence type="predicted"/>